<sequence length="1037" mass="110773">MEVRIDSAEGQDTGADVFLSLRIGDVQKQSRFLNSRTFRFPSEIAEGKGIYGRIEVFKRIGHATVSFDDIGTDEFRMVKVPFHQEKLQSENLDLKLHVNNGTKCSEGPQTPKKVTDTDRREKLKTRMDAAQKYLAEHKLEELLAQTMREVIHEKPDDPRRFIAEKLVGKDQLVGAVPPPVVTSAPPPAPALPTEFNFGEYYRANCRAVPVDSLQGLYAKFATTATKSSASFATAKVDEKLAAAPSDFKTYYVTHIKTVPPLDFLYARFGQAPKSISAQPAAAMAAKAPEAVPVSFQLRPSVGSWLQPRPPTATATEATAPAKAVPVAGNAALGNFGDYYHANCRTLDVKALQSLYSKFEQGPPPLAARNLVVKTEPPKELPKSLPTIDCSVANKGGFQLKPSVGSWLQLKPVFGASKPSAKPEVAAAPAKAAPAVNFGEYYRANCRTVPADALQGLYAKFATTATKSSASSATAKVDEKLAAAPSDFKTYYVTHIKTVPSLDFLYARFGQAPKSISAQPAAAMAAKAPEAVPVSFQLRPSVGSWLQPRPPTATEREATAPAKAVPVASTAALGNFGDYYLANCRTVPADALQGLYAKFATTATAKVDEKLAAAPSDFKTYYVTHIKTVPPLDFLYARFGQAPKSISAQPAAAMAAKAPEAVPVSFQQRPSVGSWLQPRPPTATATEATAPAKAVPVASTAALGNFGDYYRANCRTVPADALQGLYAKFATTATKSSASCATAKVDEKPAAAPSDFKTYYVTHIKTVPSLDFLYARFGQAPKSISAQPAAAMAAKAPEAVPVSFQLRPSVGSWLQPRPPTATATEATAPAKAVPVASTAALGNFGDYYRANCRTVPADALQGLYAKFATTATKSSASKVDEKPTEAPSDFKIYYVTHIKTVQLDFLYARFGQAPKSLSATKSSASPATAKEATVWPSSLENFGQYYQAHFCILGADAMDALYSQFPSTAGNTNNNSSNNNNTGNNDFKSTTSLTDRKPVSNLVPSIISGCVKSDAVVIKDHAQAVELVEAFKEEIDKK</sequence>
<dbReference type="Proteomes" id="UP000654075">
    <property type="component" value="Unassembled WGS sequence"/>
</dbReference>
<evidence type="ECO:0000313" key="3">
    <source>
        <dbReference type="Proteomes" id="UP000654075"/>
    </source>
</evidence>
<dbReference type="CDD" id="cd22976">
    <property type="entry name" value="DD_EFCAB10"/>
    <property type="match status" value="1"/>
</dbReference>
<feature type="region of interest" description="Disordered" evidence="1">
    <location>
        <begin position="970"/>
        <end position="993"/>
    </location>
</feature>
<proteinExistence type="predicted"/>
<dbReference type="AlphaFoldDB" id="A0A813ELZ3"/>
<comment type="caution">
    <text evidence="2">The sequence shown here is derived from an EMBL/GenBank/DDBJ whole genome shotgun (WGS) entry which is preliminary data.</text>
</comment>
<dbReference type="InterPro" id="IPR049760">
    <property type="entry name" value="DD_EFCAB10"/>
</dbReference>
<evidence type="ECO:0000313" key="2">
    <source>
        <dbReference type="EMBL" id="CAE8599986.1"/>
    </source>
</evidence>
<feature type="compositionally biased region" description="Low complexity" evidence="1">
    <location>
        <begin position="970"/>
        <end position="984"/>
    </location>
</feature>
<gene>
    <name evidence="2" type="ORF">PGLA1383_LOCUS18325</name>
</gene>
<reference evidence="2" key="1">
    <citation type="submission" date="2021-02" db="EMBL/GenBank/DDBJ databases">
        <authorList>
            <person name="Dougan E. K."/>
            <person name="Rhodes N."/>
            <person name="Thang M."/>
            <person name="Chan C."/>
        </authorList>
    </citation>
    <scope>NUCLEOTIDE SEQUENCE</scope>
</reference>
<dbReference type="SUPFAM" id="SSF47391">
    <property type="entry name" value="Dimerization-anchoring domain of cAMP-dependent PK regulatory subunit"/>
    <property type="match status" value="1"/>
</dbReference>
<evidence type="ECO:0000256" key="1">
    <source>
        <dbReference type="SAM" id="MobiDB-lite"/>
    </source>
</evidence>
<organism evidence="2 3">
    <name type="scientific">Polarella glacialis</name>
    <name type="common">Dinoflagellate</name>
    <dbReference type="NCBI Taxonomy" id="89957"/>
    <lineage>
        <taxon>Eukaryota</taxon>
        <taxon>Sar</taxon>
        <taxon>Alveolata</taxon>
        <taxon>Dinophyceae</taxon>
        <taxon>Suessiales</taxon>
        <taxon>Suessiaceae</taxon>
        <taxon>Polarella</taxon>
    </lineage>
</organism>
<feature type="non-terminal residue" evidence="2">
    <location>
        <position position="1"/>
    </location>
</feature>
<name>A0A813ELZ3_POLGL</name>
<keyword evidence="3" id="KW-1185">Reference proteome</keyword>
<dbReference type="EMBL" id="CAJNNV010011672">
    <property type="protein sequence ID" value="CAE8599986.1"/>
    <property type="molecule type" value="Genomic_DNA"/>
</dbReference>
<protein>
    <submittedName>
        <fullName evidence="2">Uncharacterized protein</fullName>
    </submittedName>
</protein>
<dbReference type="OrthoDB" id="10260455at2759"/>
<accession>A0A813ELZ3</accession>